<keyword evidence="6" id="KW-1185">Reference proteome</keyword>
<dbReference type="GO" id="GO:0003677">
    <property type="term" value="F:DNA binding"/>
    <property type="evidence" value="ECO:0007669"/>
    <property type="project" value="UniProtKB-UniRule"/>
</dbReference>
<feature type="DNA-binding region" description="OmpR/PhoB-type" evidence="3">
    <location>
        <begin position="1"/>
        <end position="86"/>
    </location>
</feature>
<dbReference type="InterPro" id="IPR016032">
    <property type="entry name" value="Sig_transdc_resp-reg_C-effctor"/>
</dbReference>
<dbReference type="AlphaFoldDB" id="A0A1I0KKL8"/>
<evidence type="ECO:0000313" key="6">
    <source>
        <dbReference type="Proteomes" id="UP000199361"/>
    </source>
</evidence>
<protein>
    <submittedName>
        <fullName evidence="5">Predicted ATPase</fullName>
    </submittedName>
</protein>
<keyword evidence="2 3" id="KW-0238">DNA-binding</keyword>
<dbReference type="InterPro" id="IPR027417">
    <property type="entry name" value="P-loop_NTPase"/>
</dbReference>
<organism evidence="5 6">
    <name type="scientific">Nonomuraea wenchangensis</name>
    <dbReference type="NCBI Taxonomy" id="568860"/>
    <lineage>
        <taxon>Bacteria</taxon>
        <taxon>Bacillati</taxon>
        <taxon>Actinomycetota</taxon>
        <taxon>Actinomycetes</taxon>
        <taxon>Streptosporangiales</taxon>
        <taxon>Streptosporangiaceae</taxon>
        <taxon>Nonomuraea</taxon>
    </lineage>
</organism>
<dbReference type="SMART" id="SM01043">
    <property type="entry name" value="BTAD"/>
    <property type="match status" value="1"/>
</dbReference>
<dbReference type="SUPFAM" id="SSF46894">
    <property type="entry name" value="C-terminal effector domain of the bipartite response regulators"/>
    <property type="match status" value="1"/>
</dbReference>
<dbReference type="InterPro" id="IPR005158">
    <property type="entry name" value="BTAD"/>
</dbReference>
<dbReference type="Gene3D" id="3.40.50.300">
    <property type="entry name" value="P-loop containing nucleotide triphosphate hydrolases"/>
    <property type="match status" value="1"/>
</dbReference>
<evidence type="ECO:0000313" key="5">
    <source>
        <dbReference type="EMBL" id="SEU24831.1"/>
    </source>
</evidence>
<dbReference type="STRING" id="568860.SAMN05421811_108172"/>
<dbReference type="InterPro" id="IPR011990">
    <property type="entry name" value="TPR-like_helical_dom_sf"/>
</dbReference>
<reference evidence="5 6" key="1">
    <citation type="submission" date="2016-10" db="EMBL/GenBank/DDBJ databases">
        <authorList>
            <person name="de Groot N.N."/>
        </authorList>
    </citation>
    <scope>NUCLEOTIDE SEQUENCE [LARGE SCALE GENOMIC DNA]</scope>
    <source>
        <strain evidence="5 6">CGMCC 4.5598</strain>
    </source>
</reference>
<feature type="domain" description="OmpR/PhoB-type" evidence="4">
    <location>
        <begin position="1"/>
        <end position="86"/>
    </location>
</feature>
<proteinExistence type="inferred from homology"/>
<dbReference type="Gene3D" id="1.10.10.10">
    <property type="entry name" value="Winged helix-like DNA-binding domain superfamily/Winged helix DNA-binding domain"/>
    <property type="match status" value="1"/>
</dbReference>
<dbReference type="SUPFAM" id="SSF48452">
    <property type="entry name" value="TPR-like"/>
    <property type="match status" value="2"/>
</dbReference>
<dbReference type="GO" id="GO:0016887">
    <property type="term" value="F:ATP hydrolysis activity"/>
    <property type="evidence" value="ECO:0007669"/>
    <property type="project" value="InterPro"/>
</dbReference>
<dbReference type="EMBL" id="FOHX01000008">
    <property type="protein sequence ID" value="SEU24831.1"/>
    <property type="molecule type" value="Genomic_DNA"/>
</dbReference>
<dbReference type="InterPro" id="IPR036388">
    <property type="entry name" value="WH-like_DNA-bd_sf"/>
</dbReference>
<dbReference type="SUPFAM" id="SSF52540">
    <property type="entry name" value="P-loop containing nucleoside triphosphate hydrolases"/>
    <property type="match status" value="1"/>
</dbReference>
<dbReference type="GO" id="GO:0000160">
    <property type="term" value="P:phosphorelay signal transduction system"/>
    <property type="evidence" value="ECO:0007669"/>
    <property type="project" value="InterPro"/>
</dbReference>
<dbReference type="OrthoDB" id="3194665at2"/>
<dbReference type="CDD" id="cd15831">
    <property type="entry name" value="BTAD"/>
    <property type="match status" value="1"/>
</dbReference>
<dbReference type="RefSeq" id="WP_091085773.1">
    <property type="nucleotide sequence ID" value="NZ_FOHX01000008.1"/>
</dbReference>
<dbReference type="Pfam" id="PF25872">
    <property type="entry name" value="HTH_77"/>
    <property type="match status" value="1"/>
</dbReference>
<dbReference type="InterPro" id="IPR049945">
    <property type="entry name" value="AAA_22"/>
</dbReference>
<evidence type="ECO:0000259" key="4">
    <source>
        <dbReference type="PROSITE" id="PS51755"/>
    </source>
</evidence>
<dbReference type="PANTHER" id="PTHR47691">
    <property type="entry name" value="REGULATOR-RELATED"/>
    <property type="match status" value="1"/>
</dbReference>
<name>A0A1I0KKL8_9ACTN</name>
<evidence type="ECO:0000256" key="1">
    <source>
        <dbReference type="ARBA" id="ARBA00005820"/>
    </source>
</evidence>
<dbReference type="PRINTS" id="PR00364">
    <property type="entry name" value="DISEASERSIST"/>
</dbReference>
<dbReference type="SMART" id="SM00862">
    <property type="entry name" value="Trans_reg_C"/>
    <property type="match status" value="1"/>
</dbReference>
<dbReference type="Pfam" id="PF03704">
    <property type="entry name" value="BTAD"/>
    <property type="match status" value="1"/>
</dbReference>
<dbReference type="PROSITE" id="PS51755">
    <property type="entry name" value="OMPR_PHOB"/>
    <property type="match status" value="1"/>
</dbReference>
<dbReference type="Gene3D" id="1.25.40.10">
    <property type="entry name" value="Tetratricopeptide repeat domain"/>
    <property type="match status" value="2"/>
</dbReference>
<dbReference type="PANTHER" id="PTHR47691:SF3">
    <property type="entry name" value="HTH-TYPE TRANSCRIPTIONAL REGULATOR RV0890C-RELATED"/>
    <property type="match status" value="1"/>
</dbReference>
<dbReference type="GO" id="GO:0006355">
    <property type="term" value="P:regulation of DNA-templated transcription"/>
    <property type="evidence" value="ECO:0007669"/>
    <property type="project" value="InterPro"/>
</dbReference>
<evidence type="ECO:0000256" key="2">
    <source>
        <dbReference type="ARBA" id="ARBA00023125"/>
    </source>
</evidence>
<evidence type="ECO:0000256" key="3">
    <source>
        <dbReference type="PROSITE-ProRule" id="PRU01091"/>
    </source>
</evidence>
<sequence>MRVGILGPIEVESAAVGGARLRLLVARLAVAAGRAVTAEELAGCLWPDDPPADPGNALQSLVSRLRRALPETGALVSVPGGYRLDAGTDAEAFDRLAAEARRQPDPALRERLLTEALALWRGPALGELAALPFATGHAVRLEEARLAAVEDRAEARLALHARTVGRPVPEADVVGELAGELGELAGRHPLRERLHALRVRALHAAGRRAEALAAYEECRRALAAELGTSPGPELREAHLEVLRAEPLRPRRTNLRAPLTSFVGRDAELARLHDQLRTGRLVTLVGPGGAGKTRLATTAAAALVAEHTATWLVELAAVTDPADVPRAVLSVLGDQASRHPGVTGTTEALAEALSPGRVLLVLDNCEHVVEAAARLAEELLGRCPRLRVLATSREPLGILGETLGPVPPLPPEPAVRLLADRAAAIDPALVLDADVAAEICRRLDGLPLAIELAAARLRALTPRELADRLGDRFLLLTGGSRTALPRHRTLRAVVAWSWDLLDDDERVLAERLAVFAGGFDLAAAEGAGGTLDVLAALVDKSLVQAAGDGRYRMLETIREYGLERLTDAGLLSEARARHAAHYRDLAERAEPHLRGPDQLAWIGRLLADHDNILTALHHAADTGDADTALRLAAAMGTFWVIRGFSADSVGWLERALALPGSAPRQARLIASAVCLINGALAGGHIRAEPALRELRRTAEEVEPEPEHPVLAMLQPALALFTDDSAFGMEVIGRRLSHPDPWTRGMLYVARAALKENDGDMAGSREDLLSACGHLRVAGERWGLSMALTSLAEAHAMFGEFDAALAAMAEAMTLLRELDPDAGLLHQQGWRAQILVRQGDVARARAEFRAMLEPDGGEPSEHDLAFAHLGLGDLARMEGEFGGAARSYERAAALLEESASVAPQLRALVLIGQGHLAVACGALEEAAGRVAEAVELTLLVRDMPVLARAAVALAELREAQGAPERAATLTGAAERLRGAPDAALPDVARLASRLRARLGEARYAAAHADGRALPPAEAVSLVRAATSDTRADG</sequence>
<gene>
    <name evidence="5" type="ORF">SAMN05421811_108172</name>
</gene>
<comment type="similarity">
    <text evidence="1">Belongs to the AfsR/DnrI/RedD regulatory family.</text>
</comment>
<dbReference type="Pfam" id="PF13401">
    <property type="entry name" value="AAA_22"/>
    <property type="match status" value="1"/>
</dbReference>
<accession>A0A1I0KKL8</accession>
<dbReference type="InterPro" id="IPR001867">
    <property type="entry name" value="OmpR/PhoB-type_DNA-bd"/>
</dbReference>
<dbReference type="InterPro" id="IPR058852">
    <property type="entry name" value="HTH_77"/>
</dbReference>
<dbReference type="Proteomes" id="UP000199361">
    <property type="component" value="Unassembled WGS sequence"/>
</dbReference>